<gene>
    <name evidence="2" type="ORF">SAMN06296065_102467</name>
</gene>
<feature type="region of interest" description="Disordered" evidence="1">
    <location>
        <begin position="113"/>
        <end position="135"/>
    </location>
</feature>
<sequence length="282" mass="30281">MLNTQRRGLPKPPPWAVGRTAEPGELTGAGIPWADLMQTLPDQSGAPETDQEEVLGGPSLPSAPPSAKRRGPFSKENLGQTLLDIGAGFLSGHNFSDGLGAAGKALSGRMDDLRAQEKAERPSIAYGGPDDRFEITTTSDGQRVIREVPEFAKVLDAKAAAERAPKTKDVIDQRARAIYSIGQLPESERAAAYATLMEHPEMFGGVDVTGMPPGYDPTYATVMGNMGTTVGQAITNDRAERALQVRTEQGAERLRQGQQRIDKPPASRRAPQTRPPAGFIWQ</sequence>
<dbReference type="EMBL" id="FXUI01000002">
    <property type="protein sequence ID" value="SMP58413.1"/>
    <property type="molecule type" value="Genomic_DNA"/>
</dbReference>
<feature type="compositionally biased region" description="Basic and acidic residues" evidence="1">
    <location>
        <begin position="248"/>
        <end position="265"/>
    </location>
</feature>
<dbReference type="RefSeq" id="WP_283405440.1">
    <property type="nucleotide sequence ID" value="NZ_FXUI01000002.1"/>
</dbReference>
<keyword evidence="3" id="KW-1185">Reference proteome</keyword>
<name>A0ABY1Q671_9SPHN</name>
<evidence type="ECO:0000313" key="3">
    <source>
        <dbReference type="Proteomes" id="UP001157910"/>
    </source>
</evidence>
<feature type="region of interest" description="Disordered" evidence="1">
    <location>
        <begin position="1"/>
        <end position="74"/>
    </location>
</feature>
<protein>
    <submittedName>
        <fullName evidence="2">Uncharacterized protein</fullName>
    </submittedName>
</protein>
<accession>A0ABY1Q671</accession>
<organism evidence="2 3">
    <name type="scientific">Novosphingobium panipatense</name>
    <dbReference type="NCBI Taxonomy" id="428991"/>
    <lineage>
        <taxon>Bacteria</taxon>
        <taxon>Pseudomonadati</taxon>
        <taxon>Pseudomonadota</taxon>
        <taxon>Alphaproteobacteria</taxon>
        <taxon>Sphingomonadales</taxon>
        <taxon>Sphingomonadaceae</taxon>
        <taxon>Novosphingobium</taxon>
    </lineage>
</organism>
<evidence type="ECO:0000256" key="1">
    <source>
        <dbReference type="SAM" id="MobiDB-lite"/>
    </source>
</evidence>
<evidence type="ECO:0000313" key="2">
    <source>
        <dbReference type="EMBL" id="SMP58413.1"/>
    </source>
</evidence>
<proteinExistence type="predicted"/>
<comment type="caution">
    <text evidence="2">The sequence shown here is derived from an EMBL/GenBank/DDBJ whole genome shotgun (WGS) entry which is preliminary data.</text>
</comment>
<dbReference type="Proteomes" id="UP001157910">
    <property type="component" value="Unassembled WGS sequence"/>
</dbReference>
<reference evidence="2 3" key="1">
    <citation type="submission" date="2017-05" db="EMBL/GenBank/DDBJ databases">
        <authorList>
            <person name="Varghese N."/>
            <person name="Submissions S."/>
        </authorList>
    </citation>
    <scope>NUCLEOTIDE SEQUENCE [LARGE SCALE GENOMIC DNA]</scope>
    <source>
        <strain evidence="2 3">SM16</strain>
    </source>
</reference>
<feature type="region of interest" description="Disordered" evidence="1">
    <location>
        <begin position="248"/>
        <end position="282"/>
    </location>
</feature>